<dbReference type="Pfam" id="PF00356">
    <property type="entry name" value="LacI"/>
    <property type="match status" value="1"/>
</dbReference>
<sequence length="362" mass="38279">MESSSASRYTTVADVARLAQVSKAQAARALGGYGAVSDEVRSRVLAAAETLQYHPNELARSMNTGRSKTIGVVVGDIENPYFSLAMRGIYDTSKAGGFDVILINTGEDLATEIDAVNVLLDKRVDGMIVAPVTRSSSTHLNRVVDSGRPVVLLDRKLPSLPVDSVVAEMRQVSYEAARHLLDEGHTRVGYISSLDVGGVEFTLDLDLGTNPVTERLAGIRRAFDEAGVALPTDLIRLGGGKQHSIGDLVQALVTGPDPATAIVASDSVIALEALAELQRAGVRIPDDVSFLMFDELPWAGLMTPPITVVAQPVYDQGVAAAAILLRRIGGDRSEPEHLALPSRLIRRESVAPVGSAIVGASA</sequence>
<evidence type="ECO:0000259" key="5">
    <source>
        <dbReference type="PROSITE" id="PS50932"/>
    </source>
</evidence>
<dbReference type="PANTHER" id="PTHR30146">
    <property type="entry name" value="LACI-RELATED TRANSCRIPTIONAL REPRESSOR"/>
    <property type="match status" value="1"/>
</dbReference>
<comment type="caution">
    <text evidence="6">The sequence shown here is derived from an EMBL/GenBank/DDBJ whole genome shotgun (WGS) entry which is preliminary data.</text>
</comment>
<dbReference type="InterPro" id="IPR000843">
    <property type="entry name" value="HTH_LacI"/>
</dbReference>
<keyword evidence="3 6" id="KW-0238">DNA-binding</keyword>
<dbReference type="PANTHER" id="PTHR30146:SF148">
    <property type="entry name" value="HTH-TYPE TRANSCRIPTIONAL REPRESSOR PURR-RELATED"/>
    <property type="match status" value="1"/>
</dbReference>
<dbReference type="RefSeq" id="WP_301229361.1">
    <property type="nucleotide sequence ID" value="NZ_JAROCG010000002.1"/>
</dbReference>
<accession>A0ABT8K6D1</accession>
<dbReference type="SUPFAM" id="SSF47413">
    <property type="entry name" value="lambda repressor-like DNA-binding domains"/>
    <property type="match status" value="1"/>
</dbReference>
<evidence type="ECO:0000256" key="4">
    <source>
        <dbReference type="ARBA" id="ARBA00023163"/>
    </source>
</evidence>
<dbReference type="SMART" id="SM00354">
    <property type="entry name" value="HTH_LACI"/>
    <property type="match status" value="1"/>
</dbReference>
<keyword evidence="1" id="KW-0678">Repressor</keyword>
<protein>
    <submittedName>
        <fullName evidence="6">LacI family DNA-binding transcriptional regulator</fullName>
    </submittedName>
</protein>
<dbReference type="Pfam" id="PF00532">
    <property type="entry name" value="Peripla_BP_1"/>
    <property type="match status" value="1"/>
</dbReference>
<feature type="domain" description="HTH lacI-type" evidence="5">
    <location>
        <begin position="10"/>
        <end position="64"/>
    </location>
</feature>
<evidence type="ECO:0000256" key="1">
    <source>
        <dbReference type="ARBA" id="ARBA00022491"/>
    </source>
</evidence>
<dbReference type="InterPro" id="IPR010982">
    <property type="entry name" value="Lambda_DNA-bd_dom_sf"/>
</dbReference>
<proteinExistence type="predicted"/>
<dbReference type="Gene3D" id="3.40.50.2300">
    <property type="match status" value="2"/>
</dbReference>
<dbReference type="SUPFAM" id="SSF53822">
    <property type="entry name" value="Periplasmic binding protein-like I"/>
    <property type="match status" value="1"/>
</dbReference>
<dbReference type="Proteomes" id="UP001174209">
    <property type="component" value="Unassembled WGS sequence"/>
</dbReference>
<evidence type="ECO:0000256" key="3">
    <source>
        <dbReference type="ARBA" id="ARBA00023125"/>
    </source>
</evidence>
<organism evidence="6 7">
    <name type="scientific">Arthrobacter burdickii</name>
    <dbReference type="NCBI Taxonomy" id="3035920"/>
    <lineage>
        <taxon>Bacteria</taxon>
        <taxon>Bacillati</taxon>
        <taxon>Actinomycetota</taxon>
        <taxon>Actinomycetes</taxon>
        <taxon>Micrococcales</taxon>
        <taxon>Micrococcaceae</taxon>
        <taxon>Arthrobacter</taxon>
    </lineage>
</organism>
<reference evidence="6" key="1">
    <citation type="submission" date="2023-06" db="EMBL/GenBank/DDBJ databases">
        <title>MT1 and MT2 Draft Genomes of Novel Species.</title>
        <authorList>
            <person name="Venkateswaran K."/>
        </authorList>
    </citation>
    <scope>NUCLEOTIDE SEQUENCE</scope>
    <source>
        <strain evidence="6">IIF3SC-B10</strain>
    </source>
</reference>
<evidence type="ECO:0000313" key="7">
    <source>
        <dbReference type="Proteomes" id="UP001174209"/>
    </source>
</evidence>
<name>A0ABT8K6D1_9MICC</name>
<keyword evidence="4" id="KW-0804">Transcription</keyword>
<dbReference type="CDD" id="cd06267">
    <property type="entry name" value="PBP1_LacI_sugar_binding-like"/>
    <property type="match status" value="1"/>
</dbReference>
<dbReference type="InterPro" id="IPR001761">
    <property type="entry name" value="Peripla_BP/Lac1_sug-bd_dom"/>
</dbReference>
<evidence type="ECO:0000256" key="2">
    <source>
        <dbReference type="ARBA" id="ARBA00023015"/>
    </source>
</evidence>
<keyword evidence="7" id="KW-1185">Reference proteome</keyword>
<evidence type="ECO:0000313" key="6">
    <source>
        <dbReference type="EMBL" id="MDN4612376.1"/>
    </source>
</evidence>
<keyword evidence="2" id="KW-0805">Transcription regulation</keyword>
<dbReference type="InterPro" id="IPR028082">
    <property type="entry name" value="Peripla_BP_I"/>
</dbReference>
<dbReference type="EMBL" id="JAROCG010000002">
    <property type="protein sequence ID" value="MDN4612376.1"/>
    <property type="molecule type" value="Genomic_DNA"/>
</dbReference>
<dbReference type="PROSITE" id="PS50932">
    <property type="entry name" value="HTH_LACI_2"/>
    <property type="match status" value="1"/>
</dbReference>
<dbReference type="Gene3D" id="1.10.260.40">
    <property type="entry name" value="lambda repressor-like DNA-binding domains"/>
    <property type="match status" value="1"/>
</dbReference>
<dbReference type="GO" id="GO:0003677">
    <property type="term" value="F:DNA binding"/>
    <property type="evidence" value="ECO:0007669"/>
    <property type="project" value="UniProtKB-KW"/>
</dbReference>
<gene>
    <name evidence="6" type="ORF">P5G52_16020</name>
</gene>
<dbReference type="CDD" id="cd01392">
    <property type="entry name" value="HTH_LacI"/>
    <property type="match status" value="1"/>
</dbReference>